<sequence>MGVCDGILMLSKNLEFITVHRKDSLSDNLAEWFVKATYEEYMEKVNGGIDVTIPVEDIVPIGGGGTYSREQFEKAQELVQQGKYQKLNREQEIEYVRKNIGVIELADKYVKCVNNINNTRTGLHLSTETNGQVILVTVWYIPVTTSEGPARLTNFTIDGATYDQGFPHNLKIQPSGYSILLHRVENSPVSIMVNTDKGATTETIPAQESSDGLGKRWLEREGGWNGIWTRRGNTNIFEALWQKHSLPDVKAVLTINRVGNNIQIARQQSTDGNNCDYVGTIAADGVTVSGTYNCDRGEKDMKWTATISND</sequence>
<reference evidence="1 2" key="1">
    <citation type="submission" date="2015-04" db="EMBL/GenBank/DDBJ databases">
        <title>Draft Genome Sequences of Eight Spore-Forming Food Isolates of Bacillus cereus Genome sequencing.</title>
        <authorList>
            <person name="Krawcyk A.O."/>
            <person name="de Jong A."/>
            <person name="Eijlander R.T."/>
            <person name="Berendsen E.M."/>
            <person name="Holsappel S."/>
            <person name="Wells-Bennik M."/>
            <person name="Kuipers O.P."/>
        </authorList>
    </citation>
    <scope>NUCLEOTIDE SEQUENCE [LARGE SCALE GENOMIC DNA]</scope>
    <source>
        <strain evidence="1 2">B4077</strain>
    </source>
</reference>
<dbReference type="PATRIC" id="fig|1396.428.peg.1982"/>
<dbReference type="Proteomes" id="UP000035214">
    <property type="component" value="Unassembled WGS sequence"/>
</dbReference>
<evidence type="ECO:0000313" key="2">
    <source>
        <dbReference type="Proteomes" id="UP000035214"/>
    </source>
</evidence>
<comment type="caution">
    <text evidence="1">The sequence shown here is derived from an EMBL/GenBank/DDBJ whole genome shotgun (WGS) entry which is preliminary data.</text>
</comment>
<dbReference type="EMBL" id="LCYI01000054">
    <property type="protein sequence ID" value="KLA23562.1"/>
    <property type="molecule type" value="Genomic_DNA"/>
</dbReference>
<proteinExistence type="predicted"/>
<protein>
    <submittedName>
        <fullName evidence="1">Uncharacterized protein</fullName>
    </submittedName>
</protein>
<name>A0A0G8EJA1_BACCE</name>
<dbReference type="RefSeq" id="WP_052760603.1">
    <property type="nucleotide sequence ID" value="NZ_LCYI01000054.1"/>
</dbReference>
<gene>
    <name evidence="1" type="ORF">B4077_6149</name>
</gene>
<accession>A0A0G8EJA1</accession>
<organism evidence="1 2">
    <name type="scientific">Bacillus cereus</name>
    <dbReference type="NCBI Taxonomy" id="1396"/>
    <lineage>
        <taxon>Bacteria</taxon>
        <taxon>Bacillati</taxon>
        <taxon>Bacillota</taxon>
        <taxon>Bacilli</taxon>
        <taxon>Bacillales</taxon>
        <taxon>Bacillaceae</taxon>
        <taxon>Bacillus</taxon>
        <taxon>Bacillus cereus group</taxon>
    </lineage>
</organism>
<dbReference type="AlphaFoldDB" id="A0A0G8EJA1"/>
<evidence type="ECO:0000313" key="1">
    <source>
        <dbReference type="EMBL" id="KLA23562.1"/>
    </source>
</evidence>